<feature type="region of interest" description="Disordered" evidence="2">
    <location>
        <begin position="112"/>
        <end position="198"/>
    </location>
</feature>
<dbReference type="InterPro" id="IPR046347">
    <property type="entry name" value="bZIP_sf"/>
</dbReference>
<dbReference type="AlphaFoldDB" id="A0A1Y1VED0"/>
<keyword evidence="5" id="KW-1185">Reference proteome</keyword>
<dbReference type="InterPro" id="IPR004827">
    <property type="entry name" value="bZIP"/>
</dbReference>
<evidence type="ECO:0000256" key="2">
    <source>
        <dbReference type="SAM" id="MobiDB-lite"/>
    </source>
</evidence>
<evidence type="ECO:0000313" key="4">
    <source>
        <dbReference type="EMBL" id="ORX54167.1"/>
    </source>
</evidence>
<reference evidence="4 5" key="1">
    <citation type="submission" date="2016-08" db="EMBL/GenBank/DDBJ databases">
        <title>Genomes of anaerobic fungi encode conserved fungal cellulosomes for biomass hydrolysis.</title>
        <authorList>
            <consortium name="DOE Joint Genome Institute"/>
            <person name="Haitjema C.H."/>
            <person name="Gilmore S.P."/>
            <person name="Henske J.K."/>
            <person name="Solomon K.V."/>
            <person name="De Groot R."/>
            <person name="Kuo A."/>
            <person name="Mondo S.J."/>
            <person name="Salamov A.A."/>
            <person name="Labutti K."/>
            <person name="Zhao Z."/>
            <person name="Chiniquy J."/>
            <person name="Barry K."/>
            <person name="Brewer H.M."/>
            <person name="Purvine S.O."/>
            <person name="Wright A.T."/>
            <person name="Boxma B."/>
            <person name="Van Alen T."/>
            <person name="Hackstein J.H."/>
            <person name="Baker S.E."/>
            <person name="Grigoriev I.V."/>
            <person name="O'Malley M.A."/>
        </authorList>
    </citation>
    <scope>NUCLEOTIDE SEQUENCE [LARGE SCALE GENOMIC DNA]</scope>
    <source>
        <strain evidence="5">finn</strain>
    </source>
</reference>
<dbReference type="PROSITE" id="PS50217">
    <property type="entry name" value="BZIP"/>
    <property type="match status" value="1"/>
</dbReference>
<evidence type="ECO:0000256" key="1">
    <source>
        <dbReference type="SAM" id="Coils"/>
    </source>
</evidence>
<dbReference type="GO" id="GO:0003700">
    <property type="term" value="F:DNA-binding transcription factor activity"/>
    <property type="evidence" value="ECO:0007669"/>
    <property type="project" value="InterPro"/>
</dbReference>
<dbReference type="SUPFAM" id="SSF57959">
    <property type="entry name" value="Leucine zipper domain"/>
    <property type="match status" value="1"/>
</dbReference>
<name>A0A1Y1VED0_9FUNG</name>
<sequence>MNNRNEYNSKINHSLSVNGNNCYNATSNMNYNTLSQFNNNNNSNSNNKCDNVVYQNCYNNECHYQNNNDNNNNNCHYNNNYCNASCQNNNNSIVNVNDVYSCCYQSKSNETSYNNSNNNNPNNPNNNTMNTNNNNNNNINSVNNNNNNINNNINNNNNNANNYKMTYQNSNNNNTSINQNNNSNNNEKNDEKPKSGWLSTLNFNYNKNTVKQEPKETIKKPIKNSESSSLKALDSTSKFMNNYMIEDIDKCLDICESTFGNKNKIKSEPLEKKDNDIEILYNKNIKQNSQLMNGLNKFNMKALNSSFEKIAKVKEEENKEKLKLFIKKEENLLKESLYNDFNSIPDFNVNIKKECDFDDKQLLKNNLPFLQLPPFKLETNDLLKLSPINTNPPFLNDLNKSCNSMSFSSLYNSNSNSSNNTNELPSSLKLNRKGKHMMKVDELLAKNGYQIDLNAIKDEDDIEEAIKKIEESIKVEVKDETSSKKMKKSSELDEDIVVLEKRRKNTEAARRSRMRKVLKIMNLEKKVKALEEKNSQLSLFVAKQQQEKEIFQQNYSNILNNYYLLQKKMEKTKEILNENKYRLPPDVIEKLNL</sequence>
<dbReference type="CDD" id="cd12193">
    <property type="entry name" value="bZIP_GCN4"/>
    <property type="match status" value="1"/>
</dbReference>
<dbReference type="Proteomes" id="UP000193719">
    <property type="component" value="Unassembled WGS sequence"/>
</dbReference>
<dbReference type="OrthoDB" id="2257100at2759"/>
<organism evidence="4 5">
    <name type="scientific">Piromyces finnis</name>
    <dbReference type="NCBI Taxonomy" id="1754191"/>
    <lineage>
        <taxon>Eukaryota</taxon>
        <taxon>Fungi</taxon>
        <taxon>Fungi incertae sedis</taxon>
        <taxon>Chytridiomycota</taxon>
        <taxon>Chytridiomycota incertae sedis</taxon>
        <taxon>Neocallimastigomycetes</taxon>
        <taxon>Neocallimastigales</taxon>
        <taxon>Neocallimastigaceae</taxon>
        <taxon>Piromyces</taxon>
    </lineage>
</organism>
<feature type="domain" description="BZIP" evidence="3">
    <location>
        <begin position="500"/>
        <end position="558"/>
    </location>
</feature>
<proteinExistence type="predicted"/>
<gene>
    <name evidence="4" type="ORF">BCR36DRAFT_15052</name>
</gene>
<comment type="caution">
    <text evidence="4">The sequence shown here is derived from an EMBL/GenBank/DDBJ whole genome shotgun (WGS) entry which is preliminary data.</text>
</comment>
<dbReference type="STRING" id="1754191.A0A1Y1VED0"/>
<evidence type="ECO:0000313" key="5">
    <source>
        <dbReference type="Proteomes" id="UP000193719"/>
    </source>
</evidence>
<dbReference type="PROSITE" id="PS00036">
    <property type="entry name" value="BZIP_BASIC"/>
    <property type="match status" value="1"/>
</dbReference>
<dbReference type="EMBL" id="MCFH01000011">
    <property type="protein sequence ID" value="ORX54167.1"/>
    <property type="molecule type" value="Genomic_DNA"/>
</dbReference>
<reference evidence="4 5" key="2">
    <citation type="submission" date="2016-08" db="EMBL/GenBank/DDBJ databases">
        <title>Pervasive Adenine N6-methylation of Active Genes in Fungi.</title>
        <authorList>
            <consortium name="DOE Joint Genome Institute"/>
            <person name="Mondo S.J."/>
            <person name="Dannebaum R.O."/>
            <person name="Kuo R.C."/>
            <person name="Labutti K."/>
            <person name="Haridas S."/>
            <person name="Kuo A."/>
            <person name="Salamov A."/>
            <person name="Ahrendt S.R."/>
            <person name="Lipzen A."/>
            <person name="Sullivan W."/>
            <person name="Andreopoulos W.B."/>
            <person name="Clum A."/>
            <person name="Lindquist E."/>
            <person name="Daum C."/>
            <person name="Ramamoorthy G.K."/>
            <person name="Gryganskyi A."/>
            <person name="Culley D."/>
            <person name="Magnuson J.K."/>
            <person name="James T.Y."/>
            <person name="O'Malley M.A."/>
            <person name="Stajich J.E."/>
            <person name="Spatafora J.W."/>
            <person name="Visel A."/>
            <person name="Grigoriev I.V."/>
        </authorList>
    </citation>
    <scope>NUCLEOTIDE SEQUENCE [LARGE SCALE GENOMIC DNA]</scope>
    <source>
        <strain evidence="5">finn</strain>
    </source>
</reference>
<dbReference type="Gene3D" id="3.30.160.60">
    <property type="entry name" value="Classic Zinc Finger"/>
    <property type="match status" value="1"/>
</dbReference>
<evidence type="ECO:0000259" key="3">
    <source>
        <dbReference type="PROSITE" id="PS50217"/>
    </source>
</evidence>
<dbReference type="SMART" id="SM00338">
    <property type="entry name" value="BRLZ"/>
    <property type="match status" value="1"/>
</dbReference>
<accession>A0A1Y1VED0</accession>
<feature type="compositionally biased region" description="Low complexity" evidence="2">
    <location>
        <begin position="114"/>
        <end position="186"/>
    </location>
</feature>
<dbReference type="Pfam" id="PF07716">
    <property type="entry name" value="bZIP_2"/>
    <property type="match status" value="1"/>
</dbReference>
<protein>
    <recommendedName>
        <fullName evidence="3">BZIP domain-containing protein</fullName>
    </recommendedName>
</protein>
<feature type="coiled-coil region" evidence="1">
    <location>
        <begin position="489"/>
        <end position="561"/>
    </location>
</feature>
<keyword evidence="1" id="KW-0175">Coiled coil</keyword>